<dbReference type="Proteomes" id="UP000592180">
    <property type="component" value="Unassembled WGS sequence"/>
</dbReference>
<dbReference type="RefSeq" id="WP_184184043.1">
    <property type="nucleotide sequence ID" value="NZ_JACHLE010000001.1"/>
</dbReference>
<dbReference type="InterPro" id="IPR001322">
    <property type="entry name" value="Lamin_tail_dom"/>
</dbReference>
<dbReference type="Gene3D" id="2.60.40.1260">
    <property type="entry name" value="Lamin Tail domain"/>
    <property type="match status" value="1"/>
</dbReference>
<dbReference type="Pfam" id="PF00932">
    <property type="entry name" value="LTD"/>
    <property type="match status" value="1"/>
</dbReference>
<sequence length="481" mass="51578">MKKLFLTVFLLLQAYIYGQCGPPCQLNGIGLYMWLGDGDSQTIGDSTTDDEDNDDFIAFKNYGTSPINISGWQLYADQSGAATPVFTFPSGTILQPSQYVLIVADWNPGPALPNLWFDANFASGEGMFEETSNNVSWAILRNPVSNQYITIHQQGGASQGQSLSAALGTKVCNTNVTSFIPTDFDGCESVYYNQNTCTFQELTDCSLPLLNSACGQLSNMSPSLSSSAVSFSCPARSYNLNSLHTGTAPANTSLVWFTNATHTGTAYSTPAAAQPGTYYAFYYNSSSNCYSAASTSVTVTETLVNAPTLSSTALRNVCPALTANLNSLHTGTAPLGMMLVWFTNNTHTGTAVGNPAAVTAGTYYAFYYSISGDCYSNPGNAVTVTIIDDCYCTQPFAAGTPDSFTLIGITSQAKQLNWPETVPNSFISMESKNKGFVITRVASQASITDPKEGMVIYDISAGCIKIYNGTIWKCIQRRCNN</sequence>
<keyword evidence="3" id="KW-1185">Reference proteome</keyword>
<comment type="caution">
    <text evidence="2">The sequence shown here is derived from an EMBL/GenBank/DDBJ whole genome shotgun (WGS) entry which is preliminary data.</text>
</comment>
<dbReference type="InterPro" id="IPR036415">
    <property type="entry name" value="Lamin_tail_dom_sf"/>
</dbReference>
<name>A0A840KE87_9FLAO</name>
<dbReference type="SUPFAM" id="SSF74853">
    <property type="entry name" value="Lamin A/C globular tail domain"/>
    <property type="match status" value="1"/>
</dbReference>
<reference evidence="2 3" key="1">
    <citation type="submission" date="2020-08" db="EMBL/GenBank/DDBJ databases">
        <title>Functional genomics of gut bacteria from endangered species of beetles.</title>
        <authorList>
            <person name="Carlos-Shanley C."/>
        </authorList>
    </citation>
    <scope>NUCLEOTIDE SEQUENCE [LARGE SCALE GENOMIC DNA]</scope>
    <source>
        <strain evidence="2 3">S00151</strain>
    </source>
</reference>
<dbReference type="AlphaFoldDB" id="A0A840KE87"/>
<accession>A0A840KE87</accession>
<protein>
    <recommendedName>
        <fullName evidence="1">LTD domain-containing protein</fullName>
    </recommendedName>
</protein>
<proteinExistence type="predicted"/>
<feature type="domain" description="LTD" evidence="1">
    <location>
        <begin position="39"/>
        <end position="139"/>
    </location>
</feature>
<organism evidence="2 3">
    <name type="scientific">Chryseobacterium defluvii</name>
    <dbReference type="NCBI Taxonomy" id="160396"/>
    <lineage>
        <taxon>Bacteria</taxon>
        <taxon>Pseudomonadati</taxon>
        <taxon>Bacteroidota</taxon>
        <taxon>Flavobacteriia</taxon>
        <taxon>Flavobacteriales</taxon>
        <taxon>Weeksellaceae</taxon>
        <taxon>Chryseobacterium group</taxon>
        <taxon>Chryseobacterium</taxon>
    </lineage>
</organism>
<dbReference type="PROSITE" id="PS51841">
    <property type="entry name" value="LTD"/>
    <property type="match status" value="1"/>
</dbReference>
<dbReference type="EMBL" id="JACHLE010000001">
    <property type="protein sequence ID" value="MBB4805262.1"/>
    <property type="molecule type" value="Genomic_DNA"/>
</dbReference>
<evidence type="ECO:0000313" key="3">
    <source>
        <dbReference type="Proteomes" id="UP000592180"/>
    </source>
</evidence>
<evidence type="ECO:0000313" key="2">
    <source>
        <dbReference type="EMBL" id="MBB4805262.1"/>
    </source>
</evidence>
<evidence type="ECO:0000259" key="1">
    <source>
        <dbReference type="PROSITE" id="PS51841"/>
    </source>
</evidence>
<gene>
    <name evidence="2" type="ORF">HNP38_000534</name>
</gene>